<dbReference type="SUPFAM" id="SSF54427">
    <property type="entry name" value="NTF2-like"/>
    <property type="match status" value="1"/>
</dbReference>
<evidence type="ECO:0000313" key="3">
    <source>
        <dbReference type="EMBL" id="OEG74640.1"/>
    </source>
</evidence>
<keyword evidence="1" id="KW-0732">Signal</keyword>
<evidence type="ECO:0000313" key="4">
    <source>
        <dbReference type="Proteomes" id="UP000095230"/>
    </source>
</evidence>
<dbReference type="AlphaFoldDB" id="A0A1E5IVR5"/>
<proteinExistence type="predicted"/>
<dbReference type="Pfam" id="PF13474">
    <property type="entry name" value="SnoaL_3"/>
    <property type="match status" value="1"/>
</dbReference>
<feature type="chain" id="PRO_5009179227" description="SnoaL-like domain-containing protein" evidence="1">
    <location>
        <begin position="27"/>
        <end position="159"/>
    </location>
</feature>
<evidence type="ECO:0000256" key="1">
    <source>
        <dbReference type="SAM" id="SignalP"/>
    </source>
</evidence>
<protein>
    <recommendedName>
        <fullName evidence="2">SnoaL-like domain-containing protein</fullName>
    </recommendedName>
</protein>
<dbReference type="STRING" id="23.BEL05_19610"/>
<name>A0A1E5IVR5_SHECO</name>
<gene>
    <name evidence="3" type="ORF">BEL05_19610</name>
</gene>
<accession>A0A1E5IVR5</accession>
<dbReference type="Gene3D" id="3.10.450.50">
    <property type="match status" value="1"/>
</dbReference>
<dbReference type="EMBL" id="MCBT01000018">
    <property type="protein sequence ID" value="OEG74640.1"/>
    <property type="molecule type" value="Genomic_DNA"/>
</dbReference>
<reference evidence="3 4" key="1">
    <citation type="submission" date="2016-07" db="EMBL/GenBank/DDBJ databases">
        <title>Whole-genome of two Shewanella species isolated from a digestive organ of sea cucumber Apostichopus japonicus Selenka 1867.</title>
        <authorList>
            <person name="Hong H.-H."/>
            <person name="Choi H."/>
            <person name="Cheon S."/>
            <person name="Oh J.-S."/>
            <person name="Lee H.-G."/>
            <person name="Park C."/>
        </authorList>
    </citation>
    <scope>NUCLEOTIDE SEQUENCE [LARGE SCALE GENOMIC DNA]</scope>
    <source>
        <strain evidence="3 4">CSB03KR</strain>
    </source>
</reference>
<dbReference type="OrthoDB" id="271716at2"/>
<evidence type="ECO:0000259" key="2">
    <source>
        <dbReference type="Pfam" id="PF13474"/>
    </source>
</evidence>
<comment type="caution">
    <text evidence="3">The sequence shown here is derived from an EMBL/GenBank/DDBJ whole genome shotgun (WGS) entry which is preliminary data.</text>
</comment>
<dbReference type="RefSeq" id="WP_069670803.1">
    <property type="nucleotide sequence ID" value="NZ_JAPWGR010000002.1"/>
</dbReference>
<feature type="signal peptide" evidence="1">
    <location>
        <begin position="1"/>
        <end position="26"/>
    </location>
</feature>
<sequence>MSGLIIKKWFTAIVVTMLLGLSSVHADEQAPAAQVLDNLHQYAAVADWDNYFALYTEDAIFIGTDATEYWDMTQFEAYSRPTKGWRYELVDRKIVQHGNVIVFDELLDNRAYGVSRGTGTLLLTEQGWKIAQYHLSFPIPNKIAKKITNQIKAVKKDKP</sequence>
<dbReference type="InterPro" id="IPR037401">
    <property type="entry name" value="SnoaL-like"/>
</dbReference>
<feature type="domain" description="SnoaL-like" evidence="2">
    <location>
        <begin position="34"/>
        <end position="140"/>
    </location>
</feature>
<dbReference type="Proteomes" id="UP000095230">
    <property type="component" value="Unassembled WGS sequence"/>
</dbReference>
<dbReference type="InterPro" id="IPR032710">
    <property type="entry name" value="NTF2-like_dom_sf"/>
</dbReference>
<organism evidence="3 4">
    <name type="scientific">Shewanella colwelliana</name>
    <name type="common">Alteromonas colwelliana</name>
    <dbReference type="NCBI Taxonomy" id="23"/>
    <lineage>
        <taxon>Bacteria</taxon>
        <taxon>Pseudomonadati</taxon>
        <taxon>Pseudomonadota</taxon>
        <taxon>Gammaproteobacteria</taxon>
        <taxon>Alteromonadales</taxon>
        <taxon>Shewanellaceae</taxon>
        <taxon>Shewanella</taxon>
    </lineage>
</organism>